<dbReference type="InterPro" id="IPR001279">
    <property type="entry name" value="Metallo-B-lactamas"/>
</dbReference>
<dbReference type="InterPro" id="IPR050855">
    <property type="entry name" value="NDM-1-like"/>
</dbReference>
<accession>A0A381YPX1</accession>
<proteinExistence type="predicted"/>
<name>A0A381YPX1_9ZZZZ</name>
<dbReference type="Pfam" id="PF00753">
    <property type="entry name" value="Lactamase_B"/>
    <property type="match status" value="1"/>
</dbReference>
<dbReference type="PANTHER" id="PTHR42951">
    <property type="entry name" value="METALLO-BETA-LACTAMASE DOMAIN-CONTAINING"/>
    <property type="match status" value="1"/>
</dbReference>
<sequence length="280" mass="31350">MTTPGTEIIELETGVYARLHEGLTNAGIIVGDDSVLVIDSLRVPSFARDLIQDVKKITQKPIEFVIDTHSHWDHSWGNEEFPEATIIGHKNCYAEMIDIEWNEEWRKKVTSSNDPWSEEGHLVNITPPNMTFETSMQLYFGGRELDLKYFGRAHTSGDIYIHLPKEKIVFTGDVAQDGGVPYLGDCYPNDWPGTDNLLASLPIEQFMSGHGPIGDHDALVEAKDFIHALVDSTKNAIGDEQDSVQASKSVINELSPKYGEWRGFDRIGENLSSVYDKLKA</sequence>
<feature type="domain" description="Metallo-beta-lactamase" evidence="1">
    <location>
        <begin position="23"/>
        <end position="210"/>
    </location>
</feature>
<dbReference type="PANTHER" id="PTHR42951:SF20">
    <property type="entry name" value="BETA LACTAMASE"/>
    <property type="match status" value="1"/>
</dbReference>
<evidence type="ECO:0000259" key="1">
    <source>
        <dbReference type="SMART" id="SM00849"/>
    </source>
</evidence>
<organism evidence="2">
    <name type="scientific">marine metagenome</name>
    <dbReference type="NCBI Taxonomy" id="408172"/>
    <lineage>
        <taxon>unclassified sequences</taxon>
        <taxon>metagenomes</taxon>
        <taxon>ecological metagenomes</taxon>
    </lineage>
</organism>
<evidence type="ECO:0000313" key="2">
    <source>
        <dbReference type="EMBL" id="SVA79045.1"/>
    </source>
</evidence>
<dbReference type="Gene3D" id="3.60.15.10">
    <property type="entry name" value="Ribonuclease Z/Hydroxyacylglutathione hydrolase-like"/>
    <property type="match status" value="1"/>
</dbReference>
<dbReference type="AlphaFoldDB" id="A0A381YPX1"/>
<reference evidence="2" key="1">
    <citation type="submission" date="2018-05" db="EMBL/GenBank/DDBJ databases">
        <authorList>
            <person name="Lanie J.A."/>
            <person name="Ng W.-L."/>
            <person name="Kazmierczak K.M."/>
            <person name="Andrzejewski T.M."/>
            <person name="Davidsen T.M."/>
            <person name="Wayne K.J."/>
            <person name="Tettelin H."/>
            <person name="Glass J.I."/>
            <person name="Rusch D."/>
            <person name="Podicherti R."/>
            <person name="Tsui H.-C.T."/>
            <person name="Winkler M.E."/>
        </authorList>
    </citation>
    <scope>NUCLEOTIDE SEQUENCE</scope>
</reference>
<gene>
    <name evidence="2" type="ORF">METZ01_LOCUS131899</name>
</gene>
<dbReference type="CDD" id="cd16282">
    <property type="entry name" value="metallo-hydrolase-like_MBL-fold"/>
    <property type="match status" value="1"/>
</dbReference>
<dbReference type="InterPro" id="IPR036866">
    <property type="entry name" value="RibonucZ/Hydroxyglut_hydro"/>
</dbReference>
<protein>
    <recommendedName>
        <fullName evidence="1">Metallo-beta-lactamase domain-containing protein</fullName>
    </recommendedName>
</protein>
<dbReference type="SMART" id="SM00849">
    <property type="entry name" value="Lactamase_B"/>
    <property type="match status" value="1"/>
</dbReference>
<dbReference type="EMBL" id="UINC01018756">
    <property type="protein sequence ID" value="SVA79045.1"/>
    <property type="molecule type" value="Genomic_DNA"/>
</dbReference>
<dbReference type="SUPFAM" id="SSF56281">
    <property type="entry name" value="Metallo-hydrolase/oxidoreductase"/>
    <property type="match status" value="1"/>
</dbReference>